<name>A0ABY5HS78_9GAMM</name>
<dbReference type="PROSITE" id="PS01124">
    <property type="entry name" value="HTH_ARAC_FAMILY_2"/>
    <property type="match status" value="1"/>
</dbReference>
<dbReference type="InterPro" id="IPR009057">
    <property type="entry name" value="Homeodomain-like_sf"/>
</dbReference>
<evidence type="ECO:0000256" key="2">
    <source>
        <dbReference type="ARBA" id="ARBA00023163"/>
    </source>
</evidence>
<keyword evidence="2" id="KW-0804">Transcription</keyword>
<dbReference type="Proteomes" id="UP001058461">
    <property type="component" value="Chromosome"/>
</dbReference>
<organism evidence="4 5">
    <name type="scientific">Marinobacterium rhizophilum</name>
    <dbReference type="NCBI Taxonomy" id="420402"/>
    <lineage>
        <taxon>Bacteria</taxon>
        <taxon>Pseudomonadati</taxon>
        <taxon>Pseudomonadota</taxon>
        <taxon>Gammaproteobacteria</taxon>
        <taxon>Oceanospirillales</taxon>
        <taxon>Oceanospirillaceae</taxon>
        <taxon>Marinobacterium</taxon>
    </lineage>
</organism>
<dbReference type="RefSeq" id="WP_255856227.1">
    <property type="nucleotide sequence ID" value="NZ_CP073347.1"/>
</dbReference>
<evidence type="ECO:0000313" key="5">
    <source>
        <dbReference type="Proteomes" id="UP001058461"/>
    </source>
</evidence>
<protein>
    <submittedName>
        <fullName evidence="4">AraC family transcriptional regulator</fullName>
    </submittedName>
</protein>
<sequence>MNAGSGLSKAIAARCSDNGPQATDMEGLVLYRQDCDRSRFPAVYEPSICVIAQGYKRIYYGEQGCTYNPDNYLISSLTLPVDVELLGACADVPYLGLSLAVDRDIVGMLMQEMEALGSLPVAGDVKQVISTTTLTSRLQQCFVQLLEAQDDPVDRAVLAPVLQRQIYYEVLKGPYGYLLRNCVTSHAGANRIAPVVHYIEANFHEPLDIEGISRFAGMSASSLHEHFKQATSMSPMQFVKSLRLHRARTLLLGGSPASDTSYQVGYSSPSQFSREFKRFFGELPRDVRTAATL</sequence>
<dbReference type="Pfam" id="PF06719">
    <property type="entry name" value="AraC_N"/>
    <property type="match status" value="1"/>
</dbReference>
<dbReference type="InterPro" id="IPR018060">
    <property type="entry name" value="HTH_AraC"/>
</dbReference>
<dbReference type="EMBL" id="CP073347">
    <property type="protein sequence ID" value="UTW14030.1"/>
    <property type="molecule type" value="Genomic_DNA"/>
</dbReference>
<dbReference type="SMART" id="SM00342">
    <property type="entry name" value="HTH_ARAC"/>
    <property type="match status" value="1"/>
</dbReference>
<evidence type="ECO:0000259" key="3">
    <source>
        <dbReference type="PROSITE" id="PS01124"/>
    </source>
</evidence>
<dbReference type="SUPFAM" id="SSF46689">
    <property type="entry name" value="Homeodomain-like"/>
    <property type="match status" value="2"/>
</dbReference>
<keyword evidence="5" id="KW-1185">Reference proteome</keyword>
<feature type="domain" description="HTH araC/xylS-type" evidence="3">
    <location>
        <begin position="193"/>
        <end position="290"/>
    </location>
</feature>
<reference evidence="4" key="1">
    <citation type="submission" date="2021-04" db="EMBL/GenBank/DDBJ databases">
        <title>Oceanospirillales bacteria with DddD are important DMSP degraders in coastal seawater.</title>
        <authorList>
            <person name="Liu J."/>
        </authorList>
    </citation>
    <scope>NUCLEOTIDE SEQUENCE</scope>
    <source>
        <strain evidence="4">D13-1</strain>
    </source>
</reference>
<evidence type="ECO:0000256" key="1">
    <source>
        <dbReference type="ARBA" id="ARBA00023015"/>
    </source>
</evidence>
<evidence type="ECO:0000313" key="4">
    <source>
        <dbReference type="EMBL" id="UTW14030.1"/>
    </source>
</evidence>
<proteinExistence type="predicted"/>
<dbReference type="Pfam" id="PF12833">
    <property type="entry name" value="HTH_18"/>
    <property type="match status" value="1"/>
</dbReference>
<dbReference type="PANTHER" id="PTHR43436">
    <property type="entry name" value="ARAC-FAMILY TRANSCRIPTIONAL REGULATOR"/>
    <property type="match status" value="1"/>
</dbReference>
<dbReference type="Gene3D" id="1.10.10.60">
    <property type="entry name" value="Homeodomain-like"/>
    <property type="match status" value="2"/>
</dbReference>
<dbReference type="PANTHER" id="PTHR43436:SF1">
    <property type="entry name" value="TRANSCRIPTIONAL REGULATORY PROTEIN"/>
    <property type="match status" value="1"/>
</dbReference>
<keyword evidence="1" id="KW-0805">Transcription regulation</keyword>
<gene>
    <name evidence="4" type="ORF">KDW95_10495</name>
</gene>
<accession>A0ABY5HS78</accession>
<dbReference type="InterPro" id="IPR009594">
    <property type="entry name" value="Tscrpt_reg_HTH_AraC_N"/>
</dbReference>